<dbReference type="AlphaFoldDB" id="W0EGT1"/>
<dbReference type="Proteomes" id="UP000010847">
    <property type="component" value="Chromosome"/>
</dbReference>
<dbReference type="HAMAP" id="MF_02070">
    <property type="entry name" value="TagA_TarA"/>
    <property type="match status" value="1"/>
</dbReference>
<dbReference type="Pfam" id="PF03808">
    <property type="entry name" value="Glyco_tran_WecG"/>
    <property type="match status" value="1"/>
</dbReference>
<evidence type="ECO:0000256" key="5">
    <source>
        <dbReference type="HAMAP-Rule" id="MF_02070"/>
    </source>
</evidence>
<keyword evidence="4 5" id="KW-0961">Cell wall biogenesis/degradation</keyword>
<dbReference type="EC" id="2.4.1.187" evidence="5"/>
<comment type="similarity">
    <text evidence="5">Belongs to the glycosyltransferase 26 family. TagA/TarA subfamily.</text>
</comment>
<keyword evidence="3 5" id="KW-0777">Teichoic acid biosynthesis</keyword>
<evidence type="ECO:0000313" key="7">
    <source>
        <dbReference type="Proteomes" id="UP000010847"/>
    </source>
</evidence>
<keyword evidence="1 5" id="KW-0328">Glycosyltransferase</keyword>
<dbReference type="KEGG" id="dmt:DESME_15415"/>
<comment type="pathway">
    <text evidence="5">Cell wall biogenesis; teichoic acid biosynthesis.</text>
</comment>
<dbReference type="PANTHER" id="PTHR34136:SF1">
    <property type="entry name" value="UDP-N-ACETYL-D-MANNOSAMINURONIC ACID TRANSFERASE"/>
    <property type="match status" value="1"/>
</dbReference>
<gene>
    <name evidence="6" type="ORF">DESME_15415</name>
</gene>
<dbReference type="NCBIfam" id="TIGR00696">
    <property type="entry name" value="wecG_tagA_cpsF"/>
    <property type="match status" value="1"/>
</dbReference>
<dbReference type="EMBL" id="CP007032">
    <property type="protein sequence ID" value="AHF08261.1"/>
    <property type="molecule type" value="Genomic_DNA"/>
</dbReference>
<keyword evidence="2 5" id="KW-0808">Transferase</keyword>
<dbReference type="PANTHER" id="PTHR34136">
    <property type="match status" value="1"/>
</dbReference>
<evidence type="ECO:0000256" key="4">
    <source>
        <dbReference type="ARBA" id="ARBA00023316"/>
    </source>
</evidence>
<evidence type="ECO:0000256" key="1">
    <source>
        <dbReference type="ARBA" id="ARBA00022676"/>
    </source>
</evidence>
<comment type="function">
    <text evidence="5">Catalyzes the conversion of GlcNAc-PP-undecaprenol into ManNAc-GlcNAc-PP-undecaprenol, the first committed lipid intermediate in the de novo synthesis of teichoic acid.</text>
</comment>
<evidence type="ECO:0000256" key="3">
    <source>
        <dbReference type="ARBA" id="ARBA00022944"/>
    </source>
</evidence>
<organism evidence="6 7">
    <name type="scientific">Desulfitobacterium metallireducens DSM 15288</name>
    <dbReference type="NCBI Taxonomy" id="871968"/>
    <lineage>
        <taxon>Bacteria</taxon>
        <taxon>Bacillati</taxon>
        <taxon>Bacillota</taxon>
        <taxon>Clostridia</taxon>
        <taxon>Eubacteriales</taxon>
        <taxon>Desulfitobacteriaceae</taxon>
        <taxon>Desulfitobacterium</taxon>
    </lineage>
</organism>
<proteinExistence type="inferred from homology"/>
<accession>W0EGT1</accession>
<dbReference type="eggNOG" id="COG1922">
    <property type="taxonomic scope" value="Bacteria"/>
</dbReference>
<comment type="catalytic activity">
    <reaction evidence="5">
        <text>UDP-N-acetyl-alpha-D-mannosamine + N-acetyl-alpha-D-glucosaminyl-di-trans,octa-cis-undecaprenyl diphosphate = N-acetyl-beta-D-mannosaminyl-(1-&gt;4)-N-acetyl-alpha-D-glucosaminyl di-trans,octa-cis-undecaprenyl diphosphate + UDP + H(+)</text>
        <dbReference type="Rhea" id="RHEA:16053"/>
        <dbReference type="ChEBI" id="CHEBI:15378"/>
        <dbReference type="ChEBI" id="CHEBI:58223"/>
        <dbReference type="ChEBI" id="CHEBI:62959"/>
        <dbReference type="ChEBI" id="CHEBI:68623"/>
        <dbReference type="ChEBI" id="CHEBI:132210"/>
        <dbReference type="EC" id="2.4.1.187"/>
    </reaction>
</comment>
<name>W0EGT1_9FIRM</name>
<dbReference type="OrthoDB" id="9771846at2"/>
<dbReference type="GO" id="GO:0019350">
    <property type="term" value="P:teichoic acid biosynthetic process"/>
    <property type="evidence" value="ECO:0007669"/>
    <property type="project" value="UniProtKB-UniRule"/>
</dbReference>
<dbReference type="RefSeq" id="WP_006716820.1">
    <property type="nucleotide sequence ID" value="NZ_CP007032.1"/>
</dbReference>
<protein>
    <recommendedName>
        <fullName evidence="5">N-acetylglucosaminyldiphosphoundecaprenol N-acetyl-beta-D-mannosaminyltransferase</fullName>
        <ecNumber evidence="5">2.4.1.187</ecNumber>
    </recommendedName>
    <alternativeName>
        <fullName evidence="5">N-acetylmannosaminyltransferase</fullName>
    </alternativeName>
    <alternativeName>
        <fullName evidence="5">UDP-N-acetylmannosamine transferase</fullName>
    </alternativeName>
    <alternativeName>
        <fullName evidence="5">UDP-N-acetylmannosamine:N-acetylglucosaminyl pyrophosphorylundecaprenol N-acetylmannosaminyltransferase</fullName>
    </alternativeName>
</protein>
<dbReference type="InterPro" id="IPR034714">
    <property type="entry name" value="TagA_TarA"/>
</dbReference>
<dbReference type="GO" id="GO:0071555">
    <property type="term" value="P:cell wall organization"/>
    <property type="evidence" value="ECO:0007669"/>
    <property type="project" value="UniProtKB-KW"/>
</dbReference>
<sequence length="247" mass="28145">MRVEVLGIKIDDYSMQETVIHIQEAVEKKEQTWVVTANPELIFAAGADARLKQLINRAQLVTPDGVGVVWAANRLGHPVPERVTGIDLLESLFPIATEKKWRIFFLGSKPGVAELAARKVAEQYPGVVWQAQHGYFQLEEQPEITEKIREFKPDLLLVGLGAPRQEFWIASHLDLATVSIGVGGSFDALAGLNKRAPQWIRDIHLEWFYRLLKQPQRLRRQMVLPKFAWRVVKQGKDEGKSHTRRSR</sequence>
<dbReference type="UniPathway" id="UPA00632"/>
<dbReference type="STRING" id="871968.DESME_15415"/>
<evidence type="ECO:0000256" key="2">
    <source>
        <dbReference type="ARBA" id="ARBA00022679"/>
    </source>
</evidence>
<dbReference type="InterPro" id="IPR004629">
    <property type="entry name" value="WecG_TagA_CpsF"/>
</dbReference>
<keyword evidence="7" id="KW-1185">Reference proteome</keyword>
<dbReference type="HOGENOM" id="CLU_063203_3_1_9"/>
<dbReference type="GO" id="GO:0047244">
    <property type="term" value="F:N-acetylglucosaminyldiphosphoundecaprenol N-acetyl-beta-D-mannosaminyltransferase activity"/>
    <property type="evidence" value="ECO:0007669"/>
    <property type="project" value="UniProtKB-UniRule"/>
</dbReference>
<evidence type="ECO:0000313" key="6">
    <source>
        <dbReference type="EMBL" id="AHF08261.1"/>
    </source>
</evidence>
<dbReference type="CDD" id="cd06533">
    <property type="entry name" value="Glyco_transf_WecG_TagA"/>
    <property type="match status" value="1"/>
</dbReference>
<reference evidence="6 7" key="1">
    <citation type="submission" date="2013-12" db="EMBL/GenBank/DDBJ databases">
        <authorList>
            <consortium name="DOE Joint Genome Institute"/>
            <person name="Smidt H."/>
            <person name="Huntemann M."/>
            <person name="Han J."/>
            <person name="Chen A."/>
            <person name="Kyrpides N."/>
            <person name="Mavromatis K."/>
            <person name="Markowitz V."/>
            <person name="Palaniappan K."/>
            <person name="Ivanova N."/>
            <person name="Schaumberg A."/>
            <person name="Pati A."/>
            <person name="Liolios K."/>
            <person name="Nordberg H.P."/>
            <person name="Cantor M.N."/>
            <person name="Hua S.X."/>
            <person name="Woyke T."/>
        </authorList>
    </citation>
    <scope>NUCLEOTIDE SEQUENCE [LARGE SCALE GENOMIC DNA]</scope>
    <source>
        <strain evidence="7">DSM 15288</strain>
    </source>
</reference>